<dbReference type="GO" id="GO:0005829">
    <property type="term" value="C:cytosol"/>
    <property type="evidence" value="ECO:0007669"/>
    <property type="project" value="TreeGrafter"/>
</dbReference>
<evidence type="ECO:0000313" key="3">
    <source>
        <dbReference type="Proteomes" id="UP000637578"/>
    </source>
</evidence>
<reference evidence="2" key="1">
    <citation type="journal article" date="2014" name="Int. J. Syst. Evol. Microbiol.">
        <title>Complete genome sequence of Corynebacterium casei LMG S-19264T (=DSM 44701T), isolated from a smear-ripened cheese.</title>
        <authorList>
            <consortium name="US DOE Joint Genome Institute (JGI-PGF)"/>
            <person name="Walter F."/>
            <person name="Albersmeier A."/>
            <person name="Kalinowski J."/>
            <person name="Ruckert C."/>
        </authorList>
    </citation>
    <scope>NUCLEOTIDE SEQUENCE</scope>
    <source>
        <strain evidence="2">CGMCC 4.5737</strain>
    </source>
</reference>
<protein>
    <recommendedName>
        <fullName evidence="1">Integrase catalytic domain-containing protein</fullName>
    </recommendedName>
</protein>
<gene>
    <name evidence="2" type="ORF">GCM10012275_64760</name>
</gene>
<dbReference type="InterPro" id="IPR036397">
    <property type="entry name" value="RNaseH_sf"/>
</dbReference>
<dbReference type="GO" id="GO:0003676">
    <property type="term" value="F:nucleic acid binding"/>
    <property type="evidence" value="ECO:0007669"/>
    <property type="project" value="InterPro"/>
</dbReference>
<dbReference type="InterPro" id="IPR001584">
    <property type="entry name" value="Integrase_cat-core"/>
</dbReference>
<dbReference type="SUPFAM" id="SSF53098">
    <property type="entry name" value="Ribonuclease H-like"/>
    <property type="match status" value="1"/>
</dbReference>
<sequence>MRGNTHVRCGERAGETGWKKFRNRAPVRLSLIGAHGRSACITLVERVSRFLVMLPVTGLDSATVTAQIADHVHGLPFLLRKSLTWDCGKEMARHAELTLATDLPVYFAHPHSPWERGTNEHTNRLIREYLPKGTEITINRGYLASIATEINMRPRRILDFQTPAEVFADLLTSANASTG</sequence>
<name>A0A8J3FZI9_9PSEU</name>
<comment type="caution">
    <text evidence="2">The sequence shown here is derived from an EMBL/GenBank/DDBJ whole genome shotgun (WGS) entry which is preliminary data.</text>
</comment>
<dbReference type="InterPro" id="IPR053392">
    <property type="entry name" value="Transposase_IS30-like"/>
</dbReference>
<dbReference type="InterPro" id="IPR012337">
    <property type="entry name" value="RNaseH-like_sf"/>
</dbReference>
<dbReference type="Proteomes" id="UP000637578">
    <property type="component" value="Unassembled WGS sequence"/>
</dbReference>
<dbReference type="Gene3D" id="3.30.420.10">
    <property type="entry name" value="Ribonuclease H-like superfamily/Ribonuclease H"/>
    <property type="match status" value="1"/>
</dbReference>
<dbReference type="InterPro" id="IPR051917">
    <property type="entry name" value="Transposase-Integrase"/>
</dbReference>
<dbReference type="NCBIfam" id="NF033563">
    <property type="entry name" value="transpos_IS30"/>
    <property type="match status" value="1"/>
</dbReference>
<keyword evidence="3" id="KW-1185">Reference proteome</keyword>
<dbReference type="GO" id="GO:0004803">
    <property type="term" value="F:transposase activity"/>
    <property type="evidence" value="ECO:0007669"/>
    <property type="project" value="TreeGrafter"/>
</dbReference>
<dbReference type="PANTHER" id="PTHR10948:SF23">
    <property type="entry name" value="TRANSPOSASE INSI FOR INSERTION SEQUENCE ELEMENT IS30A-RELATED"/>
    <property type="match status" value="1"/>
</dbReference>
<dbReference type="GO" id="GO:0015074">
    <property type="term" value="P:DNA integration"/>
    <property type="evidence" value="ECO:0007669"/>
    <property type="project" value="InterPro"/>
</dbReference>
<feature type="domain" description="Integrase catalytic" evidence="1">
    <location>
        <begin position="9"/>
        <end position="171"/>
    </location>
</feature>
<dbReference type="GO" id="GO:0032196">
    <property type="term" value="P:transposition"/>
    <property type="evidence" value="ECO:0007669"/>
    <property type="project" value="TreeGrafter"/>
</dbReference>
<evidence type="ECO:0000259" key="1">
    <source>
        <dbReference type="PROSITE" id="PS50994"/>
    </source>
</evidence>
<proteinExistence type="predicted"/>
<organism evidence="2 3">
    <name type="scientific">Longimycelium tulufanense</name>
    <dbReference type="NCBI Taxonomy" id="907463"/>
    <lineage>
        <taxon>Bacteria</taxon>
        <taxon>Bacillati</taxon>
        <taxon>Actinomycetota</taxon>
        <taxon>Actinomycetes</taxon>
        <taxon>Pseudonocardiales</taxon>
        <taxon>Pseudonocardiaceae</taxon>
        <taxon>Longimycelium</taxon>
    </lineage>
</organism>
<dbReference type="AlphaFoldDB" id="A0A8J3FZI9"/>
<dbReference type="PANTHER" id="PTHR10948">
    <property type="entry name" value="TRANSPOSASE"/>
    <property type="match status" value="1"/>
</dbReference>
<dbReference type="EMBL" id="BMMK01000090">
    <property type="protein sequence ID" value="GGM85038.1"/>
    <property type="molecule type" value="Genomic_DNA"/>
</dbReference>
<accession>A0A8J3FZI9</accession>
<reference evidence="2" key="2">
    <citation type="submission" date="2020-09" db="EMBL/GenBank/DDBJ databases">
        <authorList>
            <person name="Sun Q."/>
            <person name="Zhou Y."/>
        </authorList>
    </citation>
    <scope>NUCLEOTIDE SEQUENCE</scope>
    <source>
        <strain evidence="2">CGMCC 4.5737</strain>
    </source>
</reference>
<evidence type="ECO:0000313" key="2">
    <source>
        <dbReference type="EMBL" id="GGM85038.1"/>
    </source>
</evidence>
<dbReference type="PROSITE" id="PS50994">
    <property type="entry name" value="INTEGRASE"/>
    <property type="match status" value="1"/>
</dbReference>